<dbReference type="NCBIfam" id="TIGR03002">
    <property type="entry name" value="outer_YhbN_LptA"/>
    <property type="match status" value="1"/>
</dbReference>
<keyword evidence="2 5" id="KW-0732">Signal</keyword>
<dbReference type="GO" id="GO:0030288">
    <property type="term" value="C:outer membrane-bounded periplasmic space"/>
    <property type="evidence" value="ECO:0007669"/>
    <property type="project" value="TreeGrafter"/>
</dbReference>
<reference evidence="7 8" key="1">
    <citation type="submission" date="2019-06" db="EMBL/GenBank/DDBJ databases">
        <title>Metagenome assembled Genome of Spiribacter salinus SL48-SHIP from the microbial mat of Salt Lake 48 (Novosibirsk region, Russia).</title>
        <authorList>
            <person name="Shipova A."/>
            <person name="Rozanov A.S."/>
            <person name="Bryanskaya A.V."/>
            <person name="Peltek S.E."/>
        </authorList>
    </citation>
    <scope>NUCLEOTIDE SEQUENCE [LARGE SCALE GENOMIC DNA]</scope>
    <source>
        <strain evidence="7">SL48-SHIP-2</strain>
    </source>
</reference>
<dbReference type="GO" id="GO:0017089">
    <property type="term" value="F:glycolipid transfer activity"/>
    <property type="evidence" value="ECO:0007669"/>
    <property type="project" value="TreeGrafter"/>
</dbReference>
<dbReference type="STRING" id="1260251.SPISAL_06985"/>
<evidence type="ECO:0000256" key="2">
    <source>
        <dbReference type="ARBA" id="ARBA00022729"/>
    </source>
</evidence>
<dbReference type="InterPro" id="IPR052037">
    <property type="entry name" value="LPS_export_LptA"/>
</dbReference>
<proteinExistence type="predicted"/>
<accession>A0A540VPV9</accession>
<evidence type="ECO:0000256" key="5">
    <source>
        <dbReference type="SAM" id="SignalP"/>
    </source>
</evidence>
<dbReference type="GO" id="GO:0009279">
    <property type="term" value="C:cell outer membrane"/>
    <property type="evidence" value="ECO:0007669"/>
    <property type="project" value="TreeGrafter"/>
</dbReference>
<dbReference type="PANTHER" id="PTHR36504">
    <property type="entry name" value="LIPOPOLYSACCHARIDE EXPORT SYSTEM PROTEIN LPTA"/>
    <property type="match status" value="1"/>
</dbReference>
<dbReference type="InterPro" id="IPR005653">
    <property type="entry name" value="OstA-like_N"/>
</dbReference>
<sequence length="178" mass="19356">MTPPSKALRARSHRLNGHLGVSLLLVLLAGSALAQNGEAIELSADSADVREAEGVSIYRGNVVLTRANKQITGSLMRVYTDEQRELEHIEVEGTPATFREKRPDDTSRHAEAERMAYFASGPERLVIRGGGRFWQGDTEVTGSVITHYLAEARTVAESHADGDERVSVTVDSTDAETP</sequence>
<evidence type="ECO:0000259" key="6">
    <source>
        <dbReference type="Pfam" id="PF03968"/>
    </source>
</evidence>
<name>A0A540VPV9_9GAMM</name>
<dbReference type="Pfam" id="PF03968">
    <property type="entry name" value="LptD_N"/>
    <property type="match status" value="1"/>
</dbReference>
<keyword evidence="1" id="KW-0813">Transport</keyword>
<dbReference type="AlphaFoldDB" id="A0A540VPV9"/>
<keyword evidence="3" id="KW-0574">Periplasm</keyword>
<evidence type="ECO:0000256" key="3">
    <source>
        <dbReference type="ARBA" id="ARBA00022764"/>
    </source>
</evidence>
<feature type="domain" description="Organic solvent tolerance-like N-terminal" evidence="6">
    <location>
        <begin position="42"/>
        <end position="151"/>
    </location>
</feature>
<feature type="compositionally biased region" description="Basic and acidic residues" evidence="4">
    <location>
        <begin position="156"/>
        <end position="166"/>
    </location>
</feature>
<comment type="caution">
    <text evidence="7">The sequence shown here is derived from an EMBL/GenBank/DDBJ whole genome shotgun (WGS) entry which is preliminary data.</text>
</comment>
<evidence type="ECO:0000313" key="8">
    <source>
        <dbReference type="Proteomes" id="UP000315400"/>
    </source>
</evidence>
<dbReference type="Gene3D" id="2.60.450.10">
    <property type="entry name" value="Lipopolysaccharide (LPS) transport protein A like domain"/>
    <property type="match status" value="1"/>
</dbReference>
<evidence type="ECO:0000256" key="4">
    <source>
        <dbReference type="SAM" id="MobiDB-lite"/>
    </source>
</evidence>
<gene>
    <name evidence="7" type="primary">lptA</name>
    <name evidence="7" type="ORF">FKY71_14960</name>
</gene>
<dbReference type="EMBL" id="VIFK01000250">
    <property type="protein sequence ID" value="TQE98223.1"/>
    <property type="molecule type" value="Genomic_DNA"/>
</dbReference>
<dbReference type="PANTHER" id="PTHR36504:SF1">
    <property type="entry name" value="LIPOPOLYSACCHARIDE EXPORT SYSTEM PROTEIN LPTA"/>
    <property type="match status" value="1"/>
</dbReference>
<dbReference type="GO" id="GO:0015920">
    <property type="term" value="P:lipopolysaccharide transport"/>
    <property type="evidence" value="ECO:0007669"/>
    <property type="project" value="InterPro"/>
</dbReference>
<protein>
    <submittedName>
        <fullName evidence="7">Lipopolysaccharide transport periplasmic protein LptA</fullName>
    </submittedName>
</protein>
<feature type="chain" id="PRO_5022085877" evidence="5">
    <location>
        <begin position="35"/>
        <end position="178"/>
    </location>
</feature>
<feature type="signal peptide" evidence="5">
    <location>
        <begin position="1"/>
        <end position="34"/>
    </location>
</feature>
<dbReference type="Proteomes" id="UP000315400">
    <property type="component" value="Unassembled WGS sequence"/>
</dbReference>
<dbReference type="InterPro" id="IPR014340">
    <property type="entry name" value="LptA"/>
</dbReference>
<evidence type="ECO:0000256" key="1">
    <source>
        <dbReference type="ARBA" id="ARBA00022448"/>
    </source>
</evidence>
<evidence type="ECO:0000313" key="7">
    <source>
        <dbReference type="EMBL" id="TQE98223.1"/>
    </source>
</evidence>
<organism evidence="7 8">
    <name type="scientific">Spiribacter salinus</name>
    <dbReference type="NCBI Taxonomy" id="1335746"/>
    <lineage>
        <taxon>Bacteria</taxon>
        <taxon>Pseudomonadati</taxon>
        <taxon>Pseudomonadota</taxon>
        <taxon>Gammaproteobacteria</taxon>
        <taxon>Chromatiales</taxon>
        <taxon>Ectothiorhodospiraceae</taxon>
        <taxon>Spiribacter</taxon>
    </lineage>
</organism>
<feature type="region of interest" description="Disordered" evidence="4">
    <location>
        <begin position="156"/>
        <end position="178"/>
    </location>
</feature>
<dbReference type="GO" id="GO:0001530">
    <property type="term" value="F:lipopolysaccharide binding"/>
    <property type="evidence" value="ECO:0007669"/>
    <property type="project" value="InterPro"/>
</dbReference>